<comment type="caution">
    <text evidence="9">The sequence shown here is derived from an EMBL/GenBank/DDBJ whole genome shotgun (WGS) entry which is preliminary data.</text>
</comment>
<evidence type="ECO:0000259" key="8">
    <source>
        <dbReference type="Pfam" id="PF02805"/>
    </source>
</evidence>
<feature type="domain" description="Ada DNA repair metal-binding" evidence="8">
    <location>
        <begin position="11"/>
        <end position="74"/>
    </location>
</feature>
<keyword evidence="5" id="KW-0804">Transcription</keyword>
<dbReference type="Gene3D" id="3.40.10.10">
    <property type="entry name" value="DNA Methylphosphotriester Repair Domain"/>
    <property type="match status" value="1"/>
</dbReference>
<evidence type="ECO:0000313" key="9">
    <source>
        <dbReference type="EMBL" id="KAK8861886.1"/>
    </source>
</evidence>
<keyword evidence="4" id="KW-0010">Activator</keyword>
<comment type="cofactor">
    <cofactor evidence="1">
        <name>Zn(2+)</name>
        <dbReference type="ChEBI" id="CHEBI:29105"/>
    </cofactor>
</comment>
<feature type="domain" description="HTH araC/xylS-type" evidence="7">
    <location>
        <begin position="127"/>
        <end position="157"/>
    </location>
</feature>
<name>A0ABR2IE33_9PEZI</name>
<feature type="region of interest" description="Disordered" evidence="6">
    <location>
        <begin position="159"/>
        <end position="193"/>
    </location>
</feature>
<evidence type="ECO:0000256" key="5">
    <source>
        <dbReference type="ARBA" id="ARBA00023163"/>
    </source>
</evidence>
<evidence type="ECO:0000256" key="4">
    <source>
        <dbReference type="ARBA" id="ARBA00023159"/>
    </source>
</evidence>
<reference evidence="9 10" key="1">
    <citation type="journal article" date="2024" name="IMA Fungus">
        <title>Apiospora arundinis, a panoply of carbohydrate-active enzymes and secondary metabolites.</title>
        <authorList>
            <person name="Sorensen T."/>
            <person name="Petersen C."/>
            <person name="Muurmann A.T."/>
            <person name="Christiansen J.V."/>
            <person name="Brundto M.L."/>
            <person name="Overgaard C.K."/>
            <person name="Boysen A.T."/>
            <person name="Wollenberg R.D."/>
            <person name="Larsen T.O."/>
            <person name="Sorensen J.L."/>
            <person name="Nielsen K.L."/>
            <person name="Sondergaard T.E."/>
        </authorList>
    </citation>
    <scope>NUCLEOTIDE SEQUENCE [LARGE SCALE GENOMIC DNA]</scope>
    <source>
        <strain evidence="9 10">AAU 773</strain>
    </source>
</reference>
<gene>
    <name evidence="9" type="ORF">PGQ11_008121</name>
</gene>
<evidence type="ECO:0000256" key="2">
    <source>
        <dbReference type="ARBA" id="ARBA00022603"/>
    </source>
</evidence>
<dbReference type="SUPFAM" id="SSF46689">
    <property type="entry name" value="Homeodomain-like"/>
    <property type="match status" value="1"/>
</dbReference>
<feature type="compositionally biased region" description="Polar residues" evidence="6">
    <location>
        <begin position="183"/>
        <end position="193"/>
    </location>
</feature>
<dbReference type="Pfam" id="PF00165">
    <property type="entry name" value="HTH_AraC"/>
    <property type="match status" value="1"/>
</dbReference>
<keyword evidence="3" id="KW-0805">Transcription regulation</keyword>
<keyword evidence="10" id="KW-1185">Reference proteome</keyword>
<dbReference type="Gene3D" id="1.10.10.60">
    <property type="entry name" value="Homeodomain-like"/>
    <property type="match status" value="1"/>
</dbReference>
<evidence type="ECO:0000256" key="3">
    <source>
        <dbReference type="ARBA" id="ARBA00023015"/>
    </source>
</evidence>
<dbReference type="InterPro" id="IPR035451">
    <property type="entry name" value="Ada-like_dom_sf"/>
</dbReference>
<feature type="compositionally biased region" description="Polar residues" evidence="6">
    <location>
        <begin position="159"/>
        <end position="172"/>
    </location>
</feature>
<evidence type="ECO:0000256" key="6">
    <source>
        <dbReference type="SAM" id="MobiDB-lite"/>
    </source>
</evidence>
<keyword evidence="2" id="KW-0489">Methyltransferase</keyword>
<protein>
    <submittedName>
        <fullName evidence="9">Family transcriptional regulator</fullName>
    </submittedName>
</protein>
<dbReference type="EMBL" id="JAPCWZ010000005">
    <property type="protein sequence ID" value="KAK8861886.1"/>
    <property type="molecule type" value="Genomic_DNA"/>
</dbReference>
<evidence type="ECO:0000256" key="1">
    <source>
        <dbReference type="ARBA" id="ARBA00001947"/>
    </source>
</evidence>
<dbReference type="Pfam" id="PF02805">
    <property type="entry name" value="Ada_Zn_binding"/>
    <property type="match status" value="1"/>
</dbReference>
<dbReference type="Proteomes" id="UP001390339">
    <property type="component" value="Unassembled WGS sequence"/>
</dbReference>
<organism evidence="9 10">
    <name type="scientific">Apiospora arundinis</name>
    <dbReference type="NCBI Taxonomy" id="335852"/>
    <lineage>
        <taxon>Eukaryota</taxon>
        <taxon>Fungi</taxon>
        <taxon>Dikarya</taxon>
        <taxon>Ascomycota</taxon>
        <taxon>Pezizomycotina</taxon>
        <taxon>Sordariomycetes</taxon>
        <taxon>Xylariomycetidae</taxon>
        <taxon>Amphisphaeriales</taxon>
        <taxon>Apiosporaceae</taxon>
        <taxon>Apiospora</taxon>
    </lineage>
</organism>
<keyword evidence="2" id="KW-0808">Transferase</keyword>
<proteinExistence type="predicted"/>
<evidence type="ECO:0000259" key="7">
    <source>
        <dbReference type="Pfam" id="PF00165"/>
    </source>
</evidence>
<dbReference type="SUPFAM" id="SSF57884">
    <property type="entry name" value="Ada DNA repair protein, N-terminal domain (N-Ada 10)"/>
    <property type="match status" value="1"/>
</dbReference>
<dbReference type="InterPro" id="IPR004026">
    <property type="entry name" value="Ada_DNA_repair_Zn-bd"/>
</dbReference>
<dbReference type="InterPro" id="IPR009057">
    <property type="entry name" value="Homeodomain-like_sf"/>
</dbReference>
<dbReference type="InterPro" id="IPR018060">
    <property type="entry name" value="HTH_AraC"/>
</dbReference>
<accession>A0ABR2IE33</accession>
<evidence type="ECO:0000313" key="10">
    <source>
        <dbReference type="Proteomes" id="UP001390339"/>
    </source>
</evidence>
<sequence>MPHPAFNSDDARWNAVRRKDILADGVFVYCVRTTKIYCRPVCKARLARRDNVEFHSTPDEAERAGYRPCKRCKPHLVGRMPENSAVRRVRAMVERQELSPLAVAEDSGGQQLLPPPPPPPVADLACLERMAKQAGLSKWHFHRIFKEVTNMTPMKYVRHQQSGSSTPVTVGNSEEMWTPPEASGTTESTVTSRQGSLAVDTIEADLIAPIDRTIYGEELSQPHIEIPTLDDWYFDFEGFIKDLDCGFYGSLTCMPEED</sequence>